<dbReference type="AlphaFoldDB" id="A0AAE0NQ50"/>
<reference evidence="2" key="2">
    <citation type="submission" date="2023-06" db="EMBL/GenBank/DDBJ databases">
        <authorList>
            <consortium name="Lawrence Berkeley National Laboratory"/>
            <person name="Haridas S."/>
            <person name="Hensen N."/>
            <person name="Bonometti L."/>
            <person name="Westerberg I."/>
            <person name="Brannstrom I.O."/>
            <person name="Guillou S."/>
            <person name="Cros-Aarteil S."/>
            <person name="Calhoun S."/>
            <person name="Kuo A."/>
            <person name="Mondo S."/>
            <person name="Pangilinan J."/>
            <person name="Riley R."/>
            <person name="LaButti K."/>
            <person name="Andreopoulos B."/>
            <person name="Lipzen A."/>
            <person name="Chen C."/>
            <person name="Yanf M."/>
            <person name="Daum C."/>
            <person name="Ng V."/>
            <person name="Clum A."/>
            <person name="Steindorff A."/>
            <person name="Ohm R."/>
            <person name="Martin F."/>
            <person name="Silar P."/>
            <person name="Natvig D."/>
            <person name="Lalanne C."/>
            <person name="Gautier V."/>
            <person name="Ament-velasquez S.L."/>
            <person name="Kruys A."/>
            <person name="Hutchinson M.I."/>
            <person name="Powell A.J."/>
            <person name="Barry K."/>
            <person name="Miller A.N."/>
            <person name="Grigoriev I.V."/>
            <person name="Debuchy R."/>
            <person name="Gladieux P."/>
            <person name="Thoren M.H."/>
            <person name="Johannesson H."/>
        </authorList>
    </citation>
    <scope>NUCLEOTIDE SEQUENCE</scope>
    <source>
        <strain evidence="2">CBS 232.78</strain>
    </source>
</reference>
<evidence type="ECO:0000256" key="1">
    <source>
        <dbReference type="SAM" id="MobiDB-lite"/>
    </source>
</evidence>
<organism evidence="2 3">
    <name type="scientific">Podospora didyma</name>
    <dbReference type="NCBI Taxonomy" id="330526"/>
    <lineage>
        <taxon>Eukaryota</taxon>
        <taxon>Fungi</taxon>
        <taxon>Dikarya</taxon>
        <taxon>Ascomycota</taxon>
        <taxon>Pezizomycotina</taxon>
        <taxon>Sordariomycetes</taxon>
        <taxon>Sordariomycetidae</taxon>
        <taxon>Sordariales</taxon>
        <taxon>Podosporaceae</taxon>
        <taxon>Podospora</taxon>
    </lineage>
</organism>
<gene>
    <name evidence="2" type="ORF">B0H63DRAFT_449692</name>
</gene>
<accession>A0AAE0NQ50</accession>
<protein>
    <submittedName>
        <fullName evidence="2">Uncharacterized protein</fullName>
    </submittedName>
</protein>
<feature type="region of interest" description="Disordered" evidence="1">
    <location>
        <begin position="129"/>
        <end position="153"/>
    </location>
</feature>
<reference evidence="2" key="1">
    <citation type="journal article" date="2023" name="Mol. Phylogenet. Evol.">
        <title>Genome-scale phylogeny and comparative genomics of the fungal order Sordariales.</title>
        <authorList>
            <person name="Hensen N."/>
            <person name="Bonometti L."/>
            <person name="Westerberg I."/>
            <person name="Brannstrom I.O."/>
            <person name="Guillou S."/>
            <person name="Cros-Aarteil S."/>
            <person name="Calhoun S."/>
            <person name="Haridas S."/>
            <person name="Kuo A."/>
            <person name="Mondo S."/>
            <person name="Pangilinan J."/>
            <person name="Riley R."/>
            <person name="LaButti K."/>
            <person name="Andreopoulos B."/>
            <person name="Lipzen A."/>
            <person name="Chen C."/>
            <person name="Yan M."/>
            <person name="Daum C."/>
            <person name="Ng V."/>
            <person name="Clum A."/>
            <person name="Steindorff A."/>
            <person name="Ohm R.A."/>
            <person name="Martin F."/>
            <person name="Silar P."/>
            <person name="Natvig D.O."/>
            <person name="Lalanne C."/>
            <person name="Gautier V."/>
            <person name="Ament-Velasquez S.L."/>
            <person name="Kruys A."/>
            <person name="Hutchinson M.I."/>
            <person name="Powell A.J."/>
            <person name="Barry K."/>
            <person name="Miller A.N."/>
            <person name="Grigoriev I.V."/>
            <person name="Debuchy R."/>
            <person name="Gladieux P."/>
            <person name="Hiltunen Thoren M."/>
            <person name="Johannesson H."/>
        </authorList>
    </citation>
    <scope>NUCLEOTIDE SEQUENCE</scope>
    <source>
        <strain evidence="2">CBS 232.78</strain>
    </source>
</reference>
<dbReference type="EMBL" id="JAULSW010000004">
    <property type="protein sequence ID" value="KAK3385667.1"/>
    <property type="molecule type" value="Genomic_DNA"/>
</dbReference>
<evidence type="ECO:0000313" key="2">
    <source>
        <dbReference type="EMBL" id="KAK3385667.1"/>
    </source>
</evidence>
<keyword evidence="3" id="KW-1185">Reference proteome</keyword>
<evidence type="ECO:0000313" key="3">
    <source>
        <dbReference type="Proteomes" id="UP001285441"/>
    </source>
</evidence>
<dbReference type="Proteomes" id="UP001285441">
    <property type="component" value="Unassembled WGS sequence"/>
</dbReference>
<sequence length="204" mass="21983">MSYGPNLNPDENKAAYSNRQVAYIAAEQLSSHPDEIEVNFNDGAPKVKDLKAWVSKIRALGKPALFSVDRAEEKVRPTRKSSTQLTRLARRHELSSPANATVVDARHTVDGAKKIVVGARNIVVNARNSPVSEDEAAGHKLSNGGTSTGEDSGVYIREDVRGDVREDVASTSNNSTGLFMTPAQTPFSSTRCAACVGVDSQRRC</sequence>
<name>A0AAE0NQ50_9PEZI</name>
<comment type="caution">
    <text evidence="2">The sequence shown here is derived from an EMBL/GenBank/DDBJ whole genome shotgun (WGS) entry which is preliminary data.</text>
</comment>
<proteinExistence type="predicted"/>